<evidence type="ECO:0000313" key="6">
    <source>
        <dbReference type="Proteomes" id="UP000813824"/>
    </source>
</evidence>
<dbReference type="OrthoDB" id="5576775at2759"/>
<accession>A0A8K0XLX8</accession>
<evidence type="ECO:0000259" key="4">
    <source>
        <dbReference type="Pfam" id="PF14075"/>
    </source>
</evidence>
<feature type="compositionally biased region" description="Basic and acidic residues" evidence="2">
    <location>
        <begin position="512"/>
        <end position="521"/>
    </location>
</feature>
<feature type="domain" description="Ubinuclein middle" evidence="4">
    <location>
        <begin position="346"/>
        <end position="609"/>
    </location>
</feature>
<feature type="compositionally biased region" description="Low complexity" evidence="2">
    <location>
        <begin position="474"/>
        <end position="492"/>
    </location>
</feature>
<gene>
    <name evidence="5" type="ORF">BXZ70DRAFT_1010874</name>
</gene>
<evidence type="ECO:0008006" key="7">
    <source>
        <dbReference type="Google" id="ProtNLM"/>
    </source>
</evidence>
<evidence type="ECO:0000256" key="1">
    <source>
        <dbReference type="ARBA" id="ARBA00022553"/>
    </source>
</evidence>
<reference evidence="5" key="1">
    <citation type="journal article" date="2021" name="New Phytol.">
        <title>Evolutionary innovations through gain and loss of genes in the ectomycorrhizal Boletales.</title>
        <authorList>
            <person name="Wu G."/>
            <person name="Miyauchi S."/>
            <person name="Morin E."/>
            <person name="Kuo A."/>
            <person name="Drula E."/>
            <person name="Varga T."/>
            <person name="Kohler A."/>
            <person name="Feng B."/>
            <person name="Cao Y."/>
            <person name="Lipzen A."/>
            <person name="Daum C."/>
            <person name="Hundley H."/>
            <person name="Pangilinan J."/>
            <person name="Johnson J."/>
            <person name="Barry K."/>
            <person name="LaButti K."/>
            <person name="Ng V."/>
            <person name="Ahrendt S."/>
            <person name="Min B."/>
            <person name="Choi I.G."/>
            <person name="Park H."/>
            <person name="Plett J.M."/>
            <person name="Magnuson J."/>
            <person name="Spatafora J.W."/>
            <person name="Nagy L.G."/>
            <person name="Henrissat B."/>
            <person name="Grigoriev I.V."/>
            <person name="Yang Z.L."/>
            <person name="Xu J."/>
            <person name="Martin F.M."/>
        </authorList>
    </citation>
    <scope>NUCLEOTIDE SEQUENCE</scope>
    <source>
        <strain evidence="5">KKN 215</strain>
    </source>
</reference>
<feature type="compositionally biased region" description="Low complexity" evidence="2">
    <location>
        <begin position="79"/>
        <end position="101"/>
    </location>
</feature>
<feature type="compositionally biased region" description="Polar residues" evidence="2">
    <location>
        <begin position="325"/>
        <end position="335"/>
    </location>
</feature>
<feature type="compositionally biased region" description="Low complexity" evidence="2">
    <location>
        <begin position="48"/>
        <end position="68"/>
    </location>
</feature>
<feature type="region of interest" description="Disordered" evidence="2">
    <location>
        <begin position="1"/>
        <end position="127"/>
    </location>
</feature>
<protein>
    <recommendedName>
        <fullName evidence="7">Ubinuclein middle domain-containing protein</fullName>
    </recommendedName>
</protein>
<feature type="compositionally biased region" description="Basic and acidic residues" evidence="2">
    <location>
        <begin position="461"/>
        <end position="473"/>
    </location>
</feature>
<keyword evidence="6" id="KW-1185">Reference proteome</keyword>
<dbReference type="AlphaFoldDB" id="A0A8K0XLX8"/>
<feature type="region of interest" description="Disordered" evidence="2">
    <location>
        <begin position="142"/>
        <end position="194"/>
    </location>
</feature>
<evidence type="ECO:0000256" key="2">
    <source>
        <dbReference type="SAM" id="MobiDB-lite"/>
    </source>
</evidence>
<dbReference type="InterPro" id="IPR014840">
    <property type="entry name" value="HRD"/>
</dbReference>
<organism evidence="5 6">
    <name type="scientific">Cristinia sonorae</name>
    <dbReference type="NCBI Taxonomy" id="1940300"/>
    <lineage>
        <taxon>Eukaryota</taxon>
        <taxon>Fungi</taxon>
        <taxon>Dikarya</taxon>
        <taxon>Basidiomycota</taxon>
        <taxon>Agaricomycotina</taxon>
        <taxon>Agaricomycetes</taxon>
        <taxon>Agaricomycetidae</taxon>
        <taxon>Agaricales</taxon>
        <taxon>Pleurotineae</taxon>
        <taxon>Stephanosporaceae</taxon>
        <taxon>Cristinia</taxon>
    </lineage>
</organism>
<evidence type="ECO:0000259" key="3">
    <source>
        <dbReference type="Pfam" id="PF08729"/>
    </source>
</evidence>
<comment type="caution">
    <text evidence="5">The sequence shown here is derived from an EMBL/GenBank/DDBJ whole genome shotgun (WGS) entry which is preliminary data.</text>
</comment>
<name>A0A8K0XLX8_9AGAR</name>
<feature type="domain" description="Hpc2-related" evidence="3">
    <location>
        <begin position="180"/>
        <end position="227"/>
    </location>
</feature>
<feature type="region of interest" description="Disordered" evidence="2">
    <location>
        <begin position="271"/>
        <end position="341"/>
    </location>
</feature>
<evidence type="ECO:0000313" key="5">
    <source>
        <dbReference type="EMBL" id="KAH8092172.1"/>
    </source>
</evidence>
<keyword evidence="1" id="KW-0597">Phosphoprotein</keyword>
<dbReference type="Pfam" id="PF14075">
    <property type="entry name" value="UBN_AB"/>
    <property type="match status" value="1"/>
</dbReference>
<dbReference type="InterPro" id="IPR026947">
    <property type="entry name" value="UBN_middle_dom"/>
</dbReference>
<feature type="compositionally biased region" description="Pro residues" evidence="2">
    <location>
        <begin position="102"/>
        <end position="116"/>
    </location>
</feature>
<dbReference type="EMBL" id="JAEVFJ010000033">
    <property type="protein sequence ID" value="KAH8092172.1"/>
    <property type="molecule type" value="Genomic_DNA"/>
</dbReference>
<dbReference type="Proteomes" id="UP000813824">
    <property type="component" value="Unassembled WGS sequence"/>
</dbReference>
<dbReference type="Pfam" id="PF08729">
    <property type="entry name" value="HUN"/>
    <property type="match status" value="1"/>
</dbReference>
<feature type="region of interest" description="Disordered" evidence="2">
    <location>
        <begin position="461"/>
        <end position="539"/>
    </location>
</feature>
<proteinExistence type="predicted"/>
<sequence length="625" mass="66680">MSADVEMSSSAPSSGRHFPSPHHHSPIVVDDPDPSVPSHSPAVPPHPSTSSPSASSAPGAAPSKSAVATIKENGKKSKPSSSAAAAPNAATAGAKSKSTKPPRSPSPSPPPPPVRPPLQTVRLDIKLGGQDNYAVDIAALAKDTGQRASTPVPVAKPDSSDDSHSEGDDDGEEDKAQTKKKRKRRNPAAEYYDVSDPFIDDSELTKDERTFFAETKQQGFYVSSGQVALQHNAPQAKKPKSRKVNILAPAASVSAALATLPASLAPLSLNGASASSSKLPPPSPRKVSVPKAEGTRDAPISLEDDDKANLSALKRKATNEGDASVSVNGASTASTSKKKRRVEIRPFHPDLQAMIEQLKLSIAVENFEQKGKFPPALKPFLGQVALKAIVLGEYDDNFFNVMPTLFPYNKFTMTKLIKRTIWRDHMNLLTDRQNACLEKLAQLAQEGFPKAKEEYEKSLAQWERRQEKAKQDAEAGPSSAAAGGQVAASAEGTPVPSDAQPTPKAGTSSLPDGHESEHEGEGGAGGAGGPKNAKDAHPPTKKYRLTEDMKALIWQLVCLSNECCRIENEKNTLEANNQVVSEQGVRKNLYQKIVAAFPEGWLSSGQISRDVSVMKKKYEKDAMED</sequence>